<dbReference type="Proteomes" id="UP001212152">
    <property type="component" value="Unassembled WGS sequence"/>
</dbReference>
<evidence type="ECO:0000313" key="3">
    <source>
        <dbReference type="Proteomes" id="UP001212152"/>
    </source>
</evidence>
<proteinExistence type="predicted"/>
<feature type="region of interest" description="Disordered" evidence="1">
    <location>
        <begin position="76"/>
        <end position="115"/>
    </location>
</feature>
<evidence type="ECO:0000256" key="1">
    <source>
        <dbReference type="SAM" id="MobiDB-lite"/>
    </source>
</evidence>
<organism evidence="2 3">
    <name type="scientific">Geranomyces variabilis</name>
    <dbReference type="NCBI Taxonomy" id="109894"/>
    <lineage>
        <taxon>Eukaryota</taxon>
        <taxon>Fungi</taxon>
        <taxon>Fungi incertae sedis</taxon>
        <taxon>Chytridiomycota</taxon>
        <taxon>Chytridiomycota incertae sedis</taxon>
        <taxon>Chytridiomycetes</taxon>
        <taxon>Spizellomycetales</taxon>
        <taxon>Powellomycetaceae</taxon>
        <taxon>Geranomyces</taxon>
    </lineage>
</organism>
<protein>
    <submittedName>
        <fullName evidence="2">Uncharacterized protein</fullName>
    </submittedName>
</protein>
<sequence length="115" mass="12892">MDQSIYGIEAAMDRRFAVLMHLLARYDLLDEIDIPDSDWRRISFSRLRAQIVALLAARTIKIQMLGRPAVRSTPNFEDLIGNETMSKGGAGAARPELRKRSGSFQTIGSRGKENL</sequence>
<gene>
    <name evidence="2" type="ORF">HDU87_008551</name>
</gene>
<keyword evidence="3" id="KW-1185">Reference proteome</keyword>
<comment type="caution">
    <text evidence="2">The sequence shown here is derived from an EMBL/GenBank/DDBJ whole genome shotgun (WGS) entry which is preliminary data.</text>
</comment>
<name>A0AAD5XPJ6_9FUNG</name>
<dbReference type="AlphaFoldDB" id="A0AAD5XPJ6"/>
<accession>A0AAD5XPJ6</accession>
<dbReference type="EMBL" id="JADGJQ010000009">
    <property type="protein sequence ID" value="KAJ3182387.1"/>
    <property type="molecule type" value="Genomic_DNA"/>
</dbReference>
<reference evidence="2" key="1">
    <citation type="submission" date="2020-05" db="EMBL/GenBank/DDBJ databases">
        <title>Phylogenomic resolution of chytrid fungi.</title>
        <authorList>
            <person name="Stajich J.E."/>
            <person name="Amses K."/>
            <person name="Simmons R."/>
            <person name="Seto K."/>
            <person name="Myers J."/>
            <person name="Bonds A."/>
            <person name="Quandt C.A."/>
            <person name="Barry K."/>
            <person name="Liu P."/>
            <person name="Grigoriev I."/>
            <person name="Longcore J.E."/>
            <person name="James T.Y."/>
        </authorList>
    </citation>
    <scope>NUCLEOTIDE SEQUENCE</scope>
    <source>
        <strain evidence="2">JEL0379</strain>
    </source>
</reference>
<evidence type="ECO:0000313" key="2">
    <source>
        <dbReference type="EMBL" id="KAJ3182387.1"/>
    </source>
</evidence>